<dbReference type="Proteomes" id="UP000281708">
    <property type="component" value="Unassembled WGS sequence"/>
</dbReference>
<feature type="domain" description="ABC transporter" evidence="4">
    <location>
        <begin position="12"/>
        <end position="254"/>
    </location>
</feature>
<dbReference type="SUPFAM" id="SSF52540">
    <property type="entry name" value="P-loop containing nucleoside triphosphate hydrolases"/>
    <property type="match status" value="1"/>
</dbReference>
<dbReference type="InterPro" id="IPR003439">
    <property type="entry name" value="ABC_transporter-like_ATP-bd"/>
</dbReference>
<evidence type="ECO:0000256" key="2">
    <source>
        <dbReference type="ARBA" id="ARBA00022741"/>
    </source>
</evidence>
<evidence type="ECO:0000256" key="3">
    <source>
        <dbReference type="ARBA" id="ARBA00022840"/>
    </source>
</evidence>
<dbReference type="PANTHER" id="PTHR45772">
    <property type="entry name" value="CONSERVED COMPONENT OF ABC TRANSPORTER FOR NATURAL AMINO ACIDS-RELATED"/>
    <property type="match status" value="1"/>
</dbReference>
<gene>
    <name evidence="5" type="ORF">D9V37_08865</name>
</gene>
<evidence type="ECO:0000256" key="1">
    <source>
        <dbReference type="ARBA" id="ARBA00022448"/>
    </source>
</evidence>
<accession>A0A3L8P4G1</accession>
<dbReference type="Pfam" id="PF00005">
    <property type="entry name" value="ABC_tran"/>
    <property type="match status" value="1"/>
</dbReference>
<dbReference type="OrthoDB" id="9805514at2"/>
<dbReference type="GO" id="GO:0016887">
    <property type="term" value="F:ATP hydrolysis activity"/>
    <property type="evidence" value="ECO:0007669"/>
    <property type="project" value="InterPro"/>
</dbReference>
<protein>
    <submittedName>
        <fullName evidence="5">ABC transporter ATP-binding protein</fullName>
    </submittedName>
</protein>
<dbReference type="PROSITE" id="PS50893">
    <property type="entry name" value="ABC_TRANSPORTER_2"/>
    <property type="match status" value="1"/>
</dbReference>
<dbReference type="CDD" id="cd03219">
    <property type="entry name" value="ABC_Mj1267_LivG_branched"/>
    <property type="match status" value="1"/>
</dbReference>
<dbReference type="AlphaFoldDB" id="A0A3L8P4G1"/>
<proteinExistence type="predicted"/>
<dbReference type="Gene3D" id="3.40.50.300">
    <property type="entry name" value="P-loop containing nucleotide triphosphate hydrolases"/>
    <property type="match status" value="1"/>
</dbReference>
<dbReference type="SMART" id="SM00382">
    <property type="entry name" value="AAA"/>
    <property type="match status" value="1"/>
</dbReference>
<dbReference type="InterPro" id="IPR051120">
    <property type="entry name" value="ABC_AA/LPS_Transport"/>
</dbReference>
<dbReference type="Pfam" id="PF12399">
    <property type="entry name" value="BCA_ABC_TP_C"/>
    <property type="match status" value="1"/>
</dbReference>
<dbReference type="GO" id="GO:0005524">
    <property type="term" value="F:ATP binding"/>
    <property type="evidence" value="ECO:0007669"/>
    <property type="project" value="UniProtKB-KW"/>
</dbReference>
<sequence length="259" mass="27848">MTGRPAGVGQLLEVTDLRVTYGGVVAVDDVSLHVAEGEVVGLIGPNGAGKSSFIDGLTGYLPRRGGHVEFEGRSLDGLATYAVARRGLVRTFQSVELFDDLTVEENLLVAAERPRLVTMLRDLVLPSRPEGVDDVAWARMLCELDDVAHRYPQELSHGQRKLVGVARALAQRPRLVLMDEPAAGLDTEESLAFGRRLRSLPGHGVSVLLVDHDMGLVLSVCDRIVVIDFGKVIASGTPEEIRADEAVIAAYLGGVDARH</sequence>
<dbReference type="InterPro" id="IPR017871">
    <property type="entry name" value="ABC_transporter-like_CS"/>
</dbReference>
<keyword evidence="2" id="KW-0547">Nucleotide-binding</keyword>
<comment type="caution">
    <text evidence="5">The sequence shown here is derived from an EMBL/GenBank/DDBJ whole genome shotgun (WGS) entry which is preliminary data.</text>
</comment>
<dbReference type="InterPro" id="IPR032823">
    <property type="entry name" value="BCA_ABC_TP_C"/>
</dbReference>
<name>A0A3L8P4G1_9ACTN</name>
<evidence type="ECO:0000313" key="6">
    <source>
        <dbReference type="Proteomes" id="UP000281708"/>
    </source>
</evidence>
<dbReference type="GO" id="GO:0005886">
    <property type="term" value="C:plasma membrane"/>
    <property type="evidence" value="ECO:0007669"/>
    <property type="project" value="TreeGrafter"/>
</dbReference>
<dbReference type="InterPro" id="IPR027417">
    <property type="entry name" value="P-loop_NTPase"/>
</dbReference>
<keyword evidence="1" id="KW-0813">Transport</keyword>
<evidence type="ECO:0000313" key="5">
    <source>
        <dbReference type="EMBL" id="RLV49974.1"/>
    </source>
</evidence>
<organism evidence="5 6">
    <name type="scientific">Nocardioides mangrovicus</name>
    <dbReference type="NCBI Taxonomy" id="2478913"/>
    <lineage>
        <taxon>Bacteria</taxon>
        <taxon>Bacillati</taxon>
        <taxon>Actinomycetota</taxon>
        <taxon>Actinomycetes</taxon>
        <taxon>Propionibacteriales</taxon>
        <taxon>Nocardioidaceae</taxon>
        <taxon>Nocardioides</taxon>
    </lineage>
</organism>
<evidence type="ECO:0000259" key="4">
    <source>
        <dbReference type="PROSITE" id="PS50893"/>
    </source>
</evidence>
<keyword evidence="3 5" id="KW-0067">ATP-binding</keyword>
<dbReference type="InterPro" id="IPR003593">
    <property type="entry name" value="AAA+_ATPase"/>
</dbReference>
<dbReference type="EMBL" id="RDBE01000006">
    <property type="protein sequence ID" value="RLV49974.1"/>
    <property type="molecule type" value="Genomic_DNA"/>
</dbReference>
<dbReference type="PANTHER" id="PTHR45772:SF9">
    <property type="entry name" value="CONSERVED COMPONENT OF ABC TRANSPORTER FOR NATURAL AMINO ACIDS"/>
    <property type="match status" value="1"/>
</dbReference>
<dbReference type="PROSITE" id="PS00211">
    <property type="entry name" value="ABC_TRANSPORTER_1"/>
    <property type="match status" value="1"/>
</dbReference>
<reference evidence="5 6" key="1">
    <citation type="submission" date="2018-10" db="EMBL/GenBank/DDBJ databases">
        <title>Marmoricola sp. 4Q3S-7 whole genome shotgun sequence.</title>
        <authorList>
            <person name="Li F."/>
        </authorList>
    </citation>
    <scope>NUCLEOTIDE SEQUENCE [LARGE SCALE GENOMIC DNA]</scope>
    <source>
        <strain evidence="5 6">4Q3S-7</strain>
    </source>
</reference>
<keyword evidence="6" id="KW-1185">Reference proteome</keyword>